<dbReference type="PROSITE" id="PS00631">
    <property type="entry name" value="CYTOSOL_AP"/>
    <property type="match status" value="1"/>
</dbReference>
<organism evidence="11 12">
    <name type="scientific">Nocardioides aurantiacus</name>
    <dbReference type="NCBI Taxonomy" id="86796"/>
    <lineage>
        <taxon>Bacteria</taxon>
        <taxon>Bacillati</taxon>
        <taxon>Actinomycetota</taxon>
        <taxon>Actinomycetes</taxon>
        <taxon>Propionibacteriales</taxon>
        <taxon>Nocardioidaceae</taxon>
        <taxon>Nocardioides</taxon>
    </lineage>
</organism>
<dbReference type="GO" id="GO:0070006">
    <property type="term" value="F:metalloaminopeptidase activity"/>
    <property type="evidence" value="ECO:0007669"/>
    <property type="project" value="InterPro"/>
</dbReference>
<dbReference type="GO" id="GO:0005737">
    <property type="term" value="C:cytoplasm"/>
    <property type="evidence" value="ECO:0007669"/>
    <property type="project" value="UniProtKB-SubCell"/>
</dbReference>
<dbReference type="Gene3D" id="3.40.630.10">
    <property type="entry name" value="Zn peptidases"/>
    <property type="match status" value="1"/>
</dbReference>
<evidence type="ECO:0000256" key="8">
    <source>
        <dbReference type="HAMAP-Rule" id="MF_00181"/>
    </source>
</evidence>
<dbReference type="PANTHER" id="PTHR11963">
    <property type="entry name" value="LEUCINE AMINOPEPTIDASE-RELATED"/>
    <property type="match status" value="1"/>
</dbReference>
<dbReference type="GO" id="GO:0030145">
    <property type="term" value="F:manganese ion binding"/>
    <property type="evidence" value="ECO:0007669"/>
    <property type="project" value="UniProtKB-UniRule"/>
</dbReference>
<dbReference type="InterPro" id="IPR023042">
    <property type="entry name" value="Peptidase_M17_leu_NH2_pept"/>
</dbReference>
<dbReference type="Gene3D" id="3.40.220.10">
    <property type="entry name" value="Leucine Aminopeptidase, subunit E, domain 1"/>
    <property type="match status" value="1"/>
</dbReference>
<proteinExistence type="inferred from homology"/>
<feature type="binding site" evidence="8">
    <location>
        <position position="273"/>
    </location>
    <ligand>
        <name>Mn(2+)</name>
        <dbReference type="ChEBI" id="CHEBI:29035"/>
        <label>1</label>
    </ligand>
</feature>
<evidence type="ECO:0000256" key="1">
    <source>
        <dbReference type="ARBA" id="ARBA00000135"/>
    </source>
</evidence>
<comment type="cofactor">
    <cofactor evidence="8">
        <name>Mn(2+)</name>
        <dbReference type="ChEBI" id="CHEBI:29035"/>
    </cofactor>
    <text evidence="8">Binds 2 manganese ions per subunit.</text>
</comment>
<evidence type="ECO:0000313" key="11">
    <source>
        <dbReference type="EMBL" id="ROR90416.1"/>
    </source>
</evidence>
<dbReference type="InterPro" id="IPR011356">
    <property type="entry name" value="Leucine_aapep/pepB"/>
</dbReference>
<dbReference type="InterPro" id="IPR043472">
    <property type="entry name" value="Macro_dom-like"/>
</dbReference>
<keyword evidence="9" id="KW-0472">Membrane</keyword>
<dbReference type="PRINTS" id="PR00481">
    <property type="entry name" value="LAMNOPPTDASE"/>
</dbReference>
<keyword evidence="8" id="KW-0464">Manganese</keyword>
<keyword evidence="8" id="KW-0963">Cytoplasm</keyword>
<comment type="caution">
    <text evidence="11">The sequence shown here is derived from an EMBL/GenBank/DDBJ whole genome shotgun (WGS) entry which is preliminary data.</text>
</comment>
<comment type="function">
    <text evidence="7 8">Presumably involved in the processing and regular turnover of intracellular proteins. Catalyzes the removal of unsubstituted N-terminal amino acids from various peptides.</text>
</comment>
<comment type="similarity">
    <text evidence="3 8">Belongs to the peptidase M17 family.</text>
</comment>
<evidence type="ECO:0000256" key="4">
    <source>
        <dbReference type="ARBA" id="ARBA00022438"/>
    </source>
</evidence>
<keyword evidence="12" id="KW-1185">Reference proteome</keyword>
<feature type="binding site" evidence="8">
    <location>
        <position position="273"/>
    </location>
    <ligand>
        <name>Mn(2+)</name>
        <dbReference type="ChEBI" id="CHEBI:29035"/>
        <label>2</label>
    </ligand>
</feature>
<comment type="subcellular location">
    <subcellularLocation>
        <location evidence="8">Cytoplasm</location>
    </subcellularLocation>
</comment>
<dbReference type="NCBIfam" id="NF002073">
    <property type="entry name" value="PRK00913.1-2"/>
    <property type="match status" value="1"/>
</dbReference>
<protein>
    <recommendedName>
        <fullName evidence="8">Probable cytosol aminopeptidase</fullName>
        <ecNumber evidence="8">3.4.11.1</ecNumber>
    </recommendedName>
    <alternativeName>
        <fullName evidence="8">Leucine aminopeptidase</fullName>
        <shortName evidence="8">LAP</shortName>
        <ecNumber evidence="8">3.4.11.10</ecNumber>
    </alternativeName>
    <alternativeName>
        <fullName evidence="8">Leucyl aminopeptidase</fullName>
    </alternativeName>
</protein>
<sequence length="508" mass="51782">MPRVTTYTLRKGSPAKTRTDVVVIGAVRSPGGDVAVAPGGEDVAAAYGRRFKPLLSSMAFRGDVGETLRVPSPDGVRAGQLLLVGLGAADAVDAHVVRRAAGTAARSLGNAASVALALPADDASLVAAAAEGFTSGLYSFTTYKSGGEPSSVSEVLLLSPLARDEDVLAALERARTVAEHVDHARDWVNTPPNDLYPESFAQRVVDLIGARKGKGPKVEVEVLGPDELAELGCGGILGVGQGSHRPPRLVRLTWAPPGATHHVALVGKGITYDSGGLTIKSGAGMATMKNDMGGAAAVIAATLAIGALGLPVAVTAYAPMAENMPGGGAMRPGDVLTMRDGQTVEVTNTDAEGRLVMADALALAVEQSPDVLLDVATLTGGCVVALGEKVAGLMGDDATTAALAEAAGRSGEKLWRLPIPEESRKAVVDTEIADVLQANWVRWGGTLYAAAFLERFTGEVAWAHLDIAGPAWNGGGASGHVPTGATGYAVTTLVEYAAGLVPAEPSTD</sequence>
<keyword evidence="5 8" id="KW-0645">Protease</keyword>
<comment type="catalytic activity">
    <reaction evidence="2 8">
        <text>Release of an N-terminal amino acid, preferentially leucine, but not glutamic or aspartic acids.</text>
        <dbReference type="EC" id="3.4.11.10"/>
    </reaction>
</comment>
<feature type="binding site" evidence="8">
    <location>
        <position position="352"/>
    </location>
    <ligand>
        <name>Mn(2+)</name>
        <dbReference type="ChEBI" id="CHEBI:29035"/>
        <label>2</label>
    </ligand>
</feature>
<evidence type="ECO:0000259" key="10">
    <source>
        <dbReference type="PROSITE" id="PS00631"/>
    </source>
</evidence>
<feature type="active site" evidence="8">
    <location>
        <position position="354"/>
    </location>
</feature>
<evidence type="ECO:0000313" key="12">
    <source>
        <dbReference type="Proteomes" id="UP000281738"/>
    </source>
</evidence>
<dbReference type="SUPFAM" id="SSF52949">
    <property type="entry name" value="Macro domain-like"/>
    <property type="match status" value="1"/>
</dbReference>
<feature type="binding site" evidence="8">
    <location>
        <position position="268"/>
    </location>
    <ligand>
        <name>Mn(2+)</name>
        <dbReference type="ChEBI" id="CHEBI:29035"/>
        <label>2</label>
    </ligand>
</feature>
<dbReference type="Proteomes" id="UP000281738">
    <property type="component" value="Unassembled WGS sequence"/>
</dbReference>
<feature type="binding site" evidence="8">
    <location>
        <position position="291"/>
    </location>
    <ligand>
        <name>Mn(2+)</name>
        <dbReference type="ChEBI" id="CHEBI:29035"/>
        <label>2</label>
    </ligand>
</feature>
<evidence type="ECO:0000256" key="7">
    <source>
        <dbReference type="ARBA" id="ARBA00049972"/>
    </source>
</evidence>
<dbReference type="InterPro" id="IPR000819">
    <property type="entry name" value="Peptidase_M17_C"/>
</dbReference>
<dbReference type="InterPro" id="IPR008283">
    <property type="entry name" value="Peptidase_M17_N"/>
</dbReference>
<feature type="binding site" evidence="8">
    <location>
        <position position="350"/>
    </location>
    <ligand>
        <name>Mn(2+)</name>
        <dbReference type="ChEBI" id="CHEBI:29035"/>
        <label>1</label>
    </ligand>
</feature>
<keyword evidence="8" id="KW-0479">Metal-binding</keyword>
<evidence type="ECO:0000256" key="6">
    <source>
        <dbReference type="ARBA" id="ARBA00022801"/>
    </source>
</evidence>
<keyword evidence="4 8" id="KW-0031">Aminopeptidase</keyword>
<dbReference type="HAMAP" id="MF_00181">
    <property type="entry name" value="Cytosol_peptidase_M17"/>
    <property type="match status" value="1"/>
</dbReference>
<name>A0A3N2CSM2_9ACTN</name>
<feature type="domain" description="Cytosol aminopeptidase" evidence="10">
    <location>
        <begin position="348"/>
        <end position="355"/>
    </location>
</feature>
<dbReference type="CDD" id="cd00433">
    <property type="entry name" value="Peptidase_M17"/>
    <property type="match status" value="1"/>
</dbReference>
<comment type="catalytic activity">
    <reaction evidence="1 8">
        <text>Release of an N-terminal amino acid, Xaa-|-Yaa-, in which Xaa is preferably Leu, but may be other amino acids including Pro although not Arg or Lys, and Yaa may be Pro. Amino acid amides and methyl esters are also readily hydrolyzed, but rates on arylamides are exceedingly low.</text>
        <dbReference type="EC" id="3.4.11.1"/>
    </reaction>
</comment>
<dbReference type="EMBL" id="RKHO01000001">
    <property type="protein sequence ID" value="ROR90416.1"/>
    <property type="molecule type" value="Genomic_DNA"/>
</dbReference>
<keyword evidence="9" id="KW-1133">Transmembrane helix</keyword>
<gene>
    <name evidence="8" type="primary">pepA</name>
    <name evidence="11" type="ORF">EDD33_1256</name>
</gene>
<evidence type="ECO:0000256" key="9">
    <source>
        <dbReference type="SAM" id="Phobius"/>
    </source>
</evidence>
<reference evidence="11 12" key="1">
    <citation type="submission" date="2018-11" db="EMBL/GenBank/DDBJ databases">
        <title>Sequencing the genomes of 1000 actinobacteria strains.</title>
        <authorList>
            <person name="Klenk H.-P."/>
        </authorList>
    </citation>
    <scope>NUCLEOTIDE SEQUENCE [LARGE SCALE GENOMIC DNA]</scope>
    <source>
        <strain evidence="11 12">DSM 12652</strain>
    </source>
</reference>
<feature type="transmembrane region" description="Helical" evidence="9">
    <location>
        <begin position="295"/>
        <end position="318"/>
    </location>
</feature>
<dbReference type="SUPFAM" id="SSF53187">
    <property type="entry name" value="Zn-dependent exopeptidases"/>
    <property type="match status" value="1"/>
</dbReference>
<dbReference type="Pfam" id="PF00883">
    <property type="entry name" value="Peptidase_M17"/>
    <property type="match status" value="1"/>
</dbReference>
<dbReference type="RefSeq" id="WP_211332440.1">
    <property type="nucleotide sequence ID" value="NZ_RKHO01000001.1"/>
</dbReference>
<accession>A0A3N2CSM2</accession>
<feature type="binding site" evidence="8">
    <location>
        <position position="352"/>
    </location>
    <ligand>
        <name>Mn(2+)</name>
        <dbReference type="ChEBI" id="CHEBI:29035"/>
        <label>1</label>
    </ligand>
</feature>
<evidence type="ECO:0000256" key="2">
    <source>
        <dbReference type="ARBA" id="ARBA00000967"/>
    </source>
</evidence>
<keyword evidence="6 8" id="KW-0378">Hydrolase</keyword>
<dbReference type="AlphaFoldDB" id="A0A3N2CSM2"/>
<evidence type="ECO:0000256" key="3">
    <source>
        <dbReference type="ARBA" id="ARBA00009528"/>
    </source>
</evidence>
<evidence type="ECO:0000256" key="5">
    <source>
        <dbReference type="ARBA" id="ARBA00022670"/>
    </source>
</evidence>
<dbReference type="PANTHER" id="PTHR11963:SF23">
    <property type="entry name" value="CYTOSOL AMINOPEPTIDASE"/>
    <property type="match status" value="1"/>
</dbReference>
<dbReference type="Pfam" id="PF02789">
    <property type="entry name" value="Peptidase_M17_N"/>
    <property type="match status" value="1"/>
</dbReference>
<feature type="active site" evidence="8">
    <location>
        <position position="280"/>
    </location>
</feature>
<dbReference type="EC" id="3.4.11.10" evidence="8"/>
<dbReference type="EC" id="3.4.11.1" evidence="8"/>
<dbReference type="GO" id="GO:0006508">
    <property type="term" value="P:proteolysis"/>
    <property type="evidence" value="ECO:0007669"/>
    <property type="project" value="UniProtKB-KW"/>
</dbReference>
<keyword evidence="9" id="KW-0812">Transmembrane</keyword>